<dbReference type="AlphaFoldDB" id="A0A6J5Y262"/>
<evidence type="ECO:0000256" key="7">
    <source>
        <dbReference type="ARBA" id="ARBA00023315"/>
    </source>
</evidence>
<evidence type="ECO:0000256" key="3">
    <source>
        <dbReference type="ARBA" id="ARBA00004771"/>
    </source>
</evidence>
<name>A0A6J5Y262_PRUAR</name>
<evidence type="ECO:0000256" key="1">
    <source>
        <dbReference type="ARBA" id="ARBA00004162"/>
    </source>
</evidence>
<evidence type="ECO:0000256" key="8">
    <source>
        <dbReference type="ARBA" id="ARBA00024360"/>
    </source>
</evidence>
<sequence length="470" mass="52784">MELEEEVLEPVSPTGHYFTSSVLSVSNLAVLETEIPFDESQTMSLVQNVFLPISPRFSSIMVENNGKKQWKRVEVKLEDHVNIPIFPPSLSPESYDKYLDDYISKLAVERLSPEKPLWEFHIIKYPTSNAAGNVIIKLHHALGDGFSLMSALLSCLQRADDPRLPLTFPSRQRSQPKSESLVTKVCSSVFNTLSDFWWGISNSTMDEDDLTPIRSGKGIEFQPIAVSTMTFSLDQIKLIKSKLGVTINDVLTGMIFLGTRLYMQEIDKSSRKSRGTAVVLLNTRMMGDYTSIQEMIKPNSKMPWGNHFTFLHVPIPNLFLPEDDHPHEYSNIALEFVSKAQKIISTKRNSLAIYLTSRFLEILNRFGGHEAAAKYIRSTLKNSSMVISNLIGPVEQMALGNQRIKGLYFLVLGSPEGLDVTIISYMGKVRVAFKMEKGLIDPQKFKSCMENAFEMILKASDAKNNKGGGI</sequence>
<evidence type="ECO:0000256" key="10">
    <source>
        <dbReference type="ARBA" id="ARBA00048109"/>
    </source>
</evidence>
<dbReference type="GO" id="GO:0004144">
    <property type="term" value="F:diacylglycerol O-acyltransferase activity"/>
    <property type="evidence" value="ECO:0007669"/>
    <property type="project" value="UniProtKB-EC"/>
</dbReference>
<dbReference type="UniPathway" id="UPA00282"/>
<dbReference type="GO" id="GO:0005789">
    <property type="term" value="C:endoplasmic reticulum membrane"/>
    <property type="evidence" value="ECO:0007669"/>
    <property type="project" value="UniProtKB-SubCell"/>
</dbReference>
<keyword evidence="14" id="KW-1185">Reference proteome</keyword>
<comment type="subcellular location">
    <subcellularLocation>
        <location evidence="1">Cell membrane</location>
        <topology evidence="1">Single-pass membrane protein</topology>
    </subcellularLocation>
    <subcellularLocation>
        <location evidence="2">Endoplasmic reticulum membrane</location>
    </subcellularLocation>
</comment>
<evidence type="ECO:0000313" key="13">
    <source>
        <dbReference type="EMBL" id="CAB4320029.1"/>
    </source>
</evidence>
<feature type="domain" description="O-acyltransferase WSD1 C-terminal" evidence="12">
    <location>
        <begin position="304"/>
        <end position="456"/>
    </location>
</feature>
<dbReference type="InterPro" id="IPR009721">
    <property type="entry name" value="O-acyltransferase_WSD1_C"/>
</dbReference>
<dbReference type="OrthoDB" id="619536at2759"/>
<comment type="pathway">
    <text evidence="4">Lipid metabolism.</text>
</comment>
<evidence type="ECO:0000256" key="5">
    <source>
        <dbReference type="ARBA" id="ARBA00022679"/>
    </source>
</evidence>
<keyword evidence="5" id="KW-0808">Transferase</keyword>
<dbReference type="Pfam" id="PF06974">
    <property type="entry name" value="WS_DGAT_C"/>
    <property type="match status" value="1"/>
</dbReference>
<dbReference type="GO" id="GO:0019432">
    <property type="term" value="P:triglyceride biosynthetic process"/>
    <property type="evidence" value="ECO:0007669"/>
    <property type="project" value="UniProtKB-UniPathway"/>
</dbReference>
<dbReference type="EMBL" id="CAEKKB010000008">
    <property type="protein sequence ID" value="CAB4320029.1"/>
    <property type="molecule type" value="Genomic_DNA"/>
</dbReference>
<proteinExistence type="inferred from homology"/>
<protein>
    <submittedName>
        <fullName evidence="13">Uncharacterized protein</fullName>
    </submittedName>
</protein>
<evidence type="ECO:0000313" key="14">
    <source>
        <dbReference type="Proteomes" id="UP000507245"/>
    </source>
</evidence>
<dbReference type="PANTHER" id="PTHR31650">
    <property type="entry name" value="O-ACYLTRANSFERASE (WSD1-LIKE) FAMILY PROTEIN"/>
    <property type="match status" value="1"/>
</dbReference>
<evidence type="ECO:0000256" key="6">
    <source>
        <dbReference type="ARBA" id="ARBA00022824"/>
    </source>
</evidence>
<organism evidence="13 14">
    <name type="scientific">Prunus armeniaca</name>
    <name type="common">Apricot</name>
    <name type="synonym">Armeniaca vulgaris</name>
    <dbReference type="NCBI Taxonomy" id="36596"/>
    <lineage>
        <taxon>Eukaryota</taxon>
        <taxon>Viridiplantae</taxon>
        <taxon>Streptophyta</taxon>
        <taxon>Embryophyta</taxon>
        <taxon>Tracheophyta</taxon>
        <taxon>Spermatophyta</taxon>
        <taxon>Magnoliopsida</taxon>
        <taxon>eudicotyledons</taxon>
        <taxon>Gunneridae</taxon>
        <taxon>Pentapetalae</taxon>
        <taxon>rosids</taxon>
        <taxon>fabids</taxon>
        <taxon>Rosales</taxon>
        <taxon>Rosaceae</taxon>
        <taxon>Amygdaloideae</taxon>
        <taxon>Amygdaleae</taxon>
        <taxon>Prunus</taxon>
    </lineage>
</organism>
<dbReference type="Pfam" id="PF03007">
    <property type="entry name" value="WS_DGAT_cat"/>
    <property type="match status" value="1"/>
</dbReference>
<evidence type="ECO:0000259" key="12">
    <source>
        <dbReference type="Pfam" id="PF06974"/>
    </source>
</evidence>
<dbReference type="InterPro" id="IPR045034">
    <property type="entry name" value="O-acyltransferase_WSD1-like"/>
</dbReference>
<accession>A0A6J5Y262</accession>
<dbReference type="GO" id="GO:0047196">
    <property type="term" value="F:long-chain-alcohol O-fatty-acyltransferase activity"/>
    <property type="evidence" value="ECO:0007669"/>
    <property type="project" value="UniProtKB-EC"/>
</dbReference>
<keyword evidence="7" id="KW-0012">Acyltransferase</keyword>
<evidence type="ECO:0000256" key="9">
    <source>
        <dbReference type="ARBA" id="ARBA00047604"/>
    </source>
</evidence>
<dbReference type="GO" id="GO:0005886">
    <property type="term" value="C:plasma membrane"/>
    <property type="evidence" value="ECO:0007669"/>
    <property type="project" value="UniProtKB-SubCell"/>
</dbReference>
<comment type="catalytic activity">
    <reaction evidence="10">
        <text>an acyl-CoA + a 1,2-diacyl-sn-glycerol = a triacyl-sn-glycerol + CoA</text>
        <dbReference type="Rhea" id="RHEA:10868"/>
        <dbReference type="ChEBI" id="CHEBI:17815"/>
        <dbReference type="ChEBI" id="CHEBI:57287"/>
        <dbReference type="ChEBI" id="CHEBI:58342"/>
        <dbReference type="ChEBI" id="CHEBI:64615"/>
        <dbReference type="EC" id="2.3.1.20"/>
    </reaction>
</comment>
<dbReference type="PANTHER" id="PTHR31650:SF34">
    <property type="entry name" value="O-ACYLTRANSFERASE WSD1-LIKE ISOFORM X1"/>
    <property type="match status" value="1"/>
</dbReference>
<comment type="similarity">
    <text evidence="8">In the N-terminal section; belongs to the long-chain O-acyltransferase family.</text>
</comment>
<keyword evidence="6" id="KW-0256">Endoplasmic reticulum</keyword>
<feature type="domain" description="O-acyltransferase WSD1-like N-terminal" evidence="11">
    <location>
        <begin position="94"/>
        <end position="250"/>
    </location>
</feature>
<evidence type="ECO:0000259" key="11">
    <source>
        <dbReference type="Pfam" id="PF03007"/>
    </source>
</evidence>
<reference evidence="14" key="1">
    <citation type="journal article" date="2020" name="Genome Biol.">
        <title>Gamete binning: chromosome-level and haplotype-resolved genome assembly enabled by high-throughput single-cell sequencing of gamete genomes.</title>
        <authorList>
            <person name="Campoy J.A."/>
            <person name="Sun H."/>
            <person name="Goel M."/>
            <person name="Jiao W.-B."/>
            <person name="Folz-Donahue K."/>
            <person name="Wang N."/>
            <person name="Rubio M."/>
            <person name="Liu C."/>
            <person name="Kukat C."/>
            <person name="Ruiz D."/>
            <person name="Huettel B."/>
            <person name="Schneeberger K."/>
        </authorList>
    </citation>
    <scope>NUCLEOTIDE SEQUENCE [LARGE SCALE GENOMIC DNA]</scope>
    <source>
        <strain evidence="14">cv. Rojo Pasion</strain>
    </source>
</reference>
<comment type="pathway">
    <text evidence="3">Glycerolipid metabolism; triacylglycerol biosynthesis.</text>
</comment>
<dbReference type="Proteomes" id="UP000507245">
    <property type="component" value="Unassembled WGS sequence"/>
</dbReference>
<evidence type="ECO:0000256" key="2">
    <source>
        <dbReference type="ARBA" id="ARBA00004586"/>
    </source>
</evidence>
<evidence type="ECO:0000256" key="4">
    <source>
        <dbReference type="ARBA" id="ARBA00005189"/>
    </source>
</evidence>
<dbReference type="InterPro" id="IPR004255">
    <property type="entry name" value="O-acyltransferase_WSD1_N"/>
</dbReference>
<gene>
    <name evidence="13" type="ORF">ORAREDHAP_LOCUS48327</name>
</gene>
<comment type="catalytic activity">
    <reaction evidence="9">
        <text>a long chain fatty alcohol + a fatty acyl-CoA = a long-chain alcohol wax ester + CoA</text>
        <dbReference type="Rhea" id="RHEA:38443"/>
        <dbReference type="ChEBI" id="CHEBI:17135"/>
        <dbReference type="ChEBI" id="CHEBI:57287"/>
        <dbReference type="ChEBI" id="CHEBI:77636"/>
        <dbReference type="ChEBI" id="CHEBI:235323"/>
        <dbReference type="EC" id="2.3.1.75"/>
    </reaction>
</comment>